<dbReference type="RefSeq" id="WP_379808248.1">
    <property type="nucleotide sequence ID" value="NZ_JBHUOL010000018.1"/>
</dbReference>
<feature type="chain" id="PRO_5045812398" evidence="1">
    <location>
        <begin position="19"/>
        <end position="498"/>
    </location>
</feature>
<keyword evidence="1" id="KW-0732">Signal</keyword>
<evidence type="ECO:0000256" key="1">
    <source>
        <dbReference type="SAM" id="SignalP"/>
    </source>
</evidence>
<proteinExistence type="predicted"/>
<dbReference type="EMBL" id="JBHUOL010000018">
    <property type="protein sequence ID" value="MFD2909605.1"/>
    <property type="molecule type" value="Genomic_DNA"/>
</dbReference>
<sequence>MKKIIYIALLLSFNFAISQVTTQLKVSESEEFKDEVAVGGVLAIHTTESGKTGLVRASNNTFLLDVFDKDLKKISTQNIKSSKKESFNGFVSFENEIKYITVLAPSKRERIVFCNTFNIENKTHVQKELFKADVEKGGLFTGRNKRGTDVAISPNGKYIAIITDNIKKNLNSYNVHVFDSETLNLLYHQAYQEDKVNYFKPIDLFIDDEANVFALGKLYKDGKKEKKGRDANYEFILNKISESDNQFIKIGLENENFISSLSINFFENKLSLIGFYSNTREGNIKGGCNFIINSATLEIAGKKYTELPKDVYFDLYGDAKADRHDKKKKELNSFYVDYVIRDNMGNAFVLAEEFYVTQSYVSTGPNGGGYWTSTYHYDDILILKFDKEGEITWGRSIFKRALYPSYNAFLKDNMLHVILNSGKNLTEKSDGRTKVSQGFFESSSLYDFTYTPDGKVEYNKIQDNKGNTDYLPFYGTYNLGTFIMMSDGRRKKQFMKLQ</sequence>
<protein>
    <submittedName>
        <fullName evidence="2">Uncharacterized protein</fullName>
    </submittedName>
</protein>
<feature type="signal peptide" evidence="1">
    <location>
        <begin position="1"/>
        <end position="18"/>
    </location>
</feature>
<gene>
    <name evidence="2" type="ORF">ACFSX9_12780</name>
</gene>
<name>A0ABW5ZBF7_9FLAO</name>
<comment type="caution">
    <text evidence="2">The sequence shown here is derived from an EMBL/GenBank/DDBJ whole genome shotgun (WGS) entry which is preliminary data.</text>
</comment>
<dbReference type="SUPFAM" id="SSF82171">
    <property type="entry name" value="DPP6 N-terminal domain-like"/>
    <property type="match status" value="1"/>
</dbReference>
<accession>A0ABW5ZBF7</accession>
<reference evidence="3" key="1">
    <citation type="journal article" date="2019" name="Int. J. Syst. Evol. Microbiol.">
        <title>The Global Catalogue of Microorganisms (GCM) 10K type strain sequencing project: providing services to taxonomists for standard genome sequencing and annotation.</title>
        <authorList>
            <consortium name="The Broad Institute Genomics Platform"/>
            <consortium name="The Broad Institute Genome Sequencing Center for Infectious Disease"/>
            <person name="Wu L."/>
            <person name="Ma J."/>
        </authorList>
    </citation>
    <scope>NUCLEOTIDE SEQUENCE [LARGE SCALE GENOMIC DNA]</scope>
    <source>
        <strain evidence="3">KCTC 52644</strain>
    </source>
</reference>
<organism evidence="2 3">
    <name type="scientific">Flavobacterium ardleyense</name>
    <dbReference type="NCBI Taxonomy" id="2038737"/>
    <lineage>
        <taxon>Bacteria</taxon>
        <taxon>Pseudomonadati</taxon>
        <taxon>Bacteroidota</taxon>
        <taxon>Flavobacteriia</taxon>
        <taxon>Flavobacteriales</taxon>
        <taxon>Flavobacteriaceae</taxon>
        <taxon>Flavobacterium</taxon>
    </lineage>
</organism>
<evidence type="ECO:0000313" key="2">
    <source>
        <dbReference type="EMBL" id="MFD2909605.1"/>
    </source>
</evidence>
<dbReference type="Proteomes" id="UP001597549">
    <property type="component" value="Unassembled WGS sequence"/>
</dbReference>
<keyword evidence="3" id="KW-1185">Reference proteome</keyword>
<evidence type="ECO:0000313" key="3">
    <source>
        <dbReference type="Proteomes" id="UP001597549"/>
    </source>
</evidence>